<feature type="compositionally biased region" description="Basic and acidic residues" evidence="1">
    <location>
        <begin position="74"/>
        <end position="104"/>
    </location>
</feature>
<feature type="region of interest" description="Disordered" evidence="1">
    <location>
        <begin position="1090"/>
        <end position="1112"/>
    </location>
</feature>
<feature type="compositionally biased region" description="Low complexity" evidence="1">
    <location>
        <begin position="1530"/>
        <end position="1541"/>
    </location>
</feature>
<proteinExistence type="predicted"/>
<feature type="compositionally biased region" description="Pro residues" evidence="1">
    <location>
        <begin position="225"/>
        <end position="236"/>
    </location>
</feature>
<feature type="compositionally biased region" description="Basic and acidic residues" evidence="1">
    <location>
        <begin position="1"/>
        <end position="46"/>
    </location>
</feature>
<gene>
    <name evidence="2" type="ORF">SCF082_LOCUS29774</name>
</gene>
<evidence type="ECO:0000256" key="1">
    <source>
        <dbReference type="SAM" id="MobiDB-lite"/>
    </source>
</evidence>
<comment type="caution">
    <text evidence="2">The sequence shown here is derived from an EMBL/GenBank/DDBJ whole genome shotgun (WGS) entry which is preliminary data.</text>
</comment>
<name>A0ABP0MW87_9DINO</name>
<accession>A0ABP0MW87</accession>
<feature type="compositionally biased region" description="Polar residues" evidence="1">
    <location>
        <begin position="59"/>
        <end position="68"/>
    </location>
</feature>
<protein>
    <submittedName>
        <fullName evidence="2">Uncharacterized protein</fullName>
    </submittedName>
</protein>
<keyword evidence="3" id="KW-1185">Reference proteome</keyword>
<dbReference type="Proteomes" id="UP001642464">
    <property type="component" value="Unassembled WGS sequence"/>
</dbReference>
<evidence type="ECO:0000313" key="2">
    <source>
        <dbReference type="EMBL" id="CAK9054947.1"/>
    </source>
</evidence>
<dbReference type="EMBL" id="CAXAMM010024258">
    <property type="protein sequence ID" value="CAK9054947.1"/>
    <property type="molecule type" value="Genomic_DNA"/>
</dbReference>
<feature type="region of interest" description="Disordered" evidence="1">
    <location>
        <begin position="210"/>
        <end position="236"/>
    </location>
</feature>
<reference evidence="2 3" key="1">
    <citation type="submission" date="2024-02" db="EMBL/GenBank/DDBJ databases">
        <authorList>
            <person name="Chen Y."/>
            <person name="Shah S."/>
            <person name="Dougan E. K."/>
            <person name="Thang M."/>
            <person name="Chan C."/>
        </authorList>
    </citation>
    <scope>NUCLEOTIDE SEQUENCE [LARGE SCALE GENOMIC DNA]</scope>
</reference>
<organism evidence="2 3">
    <name type="scientific">Durusdinium trenchii</name>
    <dbReference type="NCBI Taxonomy" id="1381693"/>
    <lineage>
        <taxon>Eukaryota</taxon>
        <taxon>Sar</taxon>
        <taxon>Alveolata</taxon>
        <taxon>Dinophyceae</taxon>
        <taxon>Suessiales</taxon>
        <taxon>Symbiodiniaceae</taxon>
        <taxon>Durusdinium</taxon>
    </lineage>
</organism>
<feature type="region of interest" description="Disordered" evidence="1">
    <location>
        <begin position="1370"/>
        <end position="1397"/>
    </location>
</feature>
<evidence type="ECO:0000313" key="3">
    <source>
        <dbReference type="Proteomes" id="UP001642464"/>
    </source>
</evidence>
<feature type="compositionally biased region" description="Pro residues" evidence="1">
    <location>
        <begin position="109"/>
        <end position="121"/>
    </location>
</feature>
<feature type="region of interest" description="Disordered" evidence="1">
    <location>
        <begin position="1485"/>
        <end position="1561"/>
    </location>
</feature>
<feature type="compositionally biased region" description="Basic residues" evidence="1">
    <location>
        <begin position="1092"/>
        <end position="1108"/>
    </location>
</feature>
<feature type="region of interest" description="Disordered" evidence="1">
    <location>
        <begin position="1"/>
        <end position="144"/>
    </location>
</feature>
<sequence>MRDIKMACRDYSRHDVELESESENERREEKRRAAQKHEEETAEQKKSANAKTPGKPTDPSGSYYSCSPSEDEKEALPDKIDAADDKGDAGKEEQAEEHPKEANPKEAMPLPPPPPVPPQPRGQPTRPDAGAEEQKDAGGTGGKAEGVRCQVCSKWLRNGDAAVRAHLKASVRCASYRGESAVRAPCRWCGKYIANNEWSMEQHAWYCGNGGEGSDEKKKNLAAAAPPPTPPAPADPLPATLSAMPQPVVPPGIVAQMKLEEDMLPLPRSTDDIIELDNLVQLDMEDRLQPASLDAEEACLERVSARIVWHVAPIIMLARSRANLPAKTRVFLHTLGLLCCSRRALVDLCDSVVSIHTDYGTEKGLSRISECPLDTFLPYLHVNEPQHLEDCETFAEDFPMFDSDLFVDEDGQEHGAGEVNDNMVSFDSVFEGPDMMHIIHNATNYLEDVVDCYAPTLASLKSICSLLAGEFFELLESLFQTSATTLEFQLPRGLADDQVLQLMKDFEMSRRSLISTYVMKLSGVWLDHEAVLPLRQLACDMRLMFTSAWRVEGQHARTKRAAQHASNHSAPYTSLSHRLPEIRAHLRAHPESAQELADLMGVVSNGRAAAQHLGFCKELLGKCGWISPRRFNKQKVGFGVIYHDDPYCKYTLELPERVQQRAVKVRTLTPESKTLEVEDALPLGSVELRRALALVDIRSAANSKMYFTMKFNKAMLHSVQSLLGPSGSSASAGVTALSAGPCGSLEWEPGFAVDQATDAKQTLGIVTSLTELLVGEGGLEDEFVVGSVVHLQPSRFRRTHVDEEVSMTGMWLVQLHSILDVDVEKVQITTSLSAAGLGGSNVQSSPLALHLSQLSLSELLCMHVWQTDDSIIHHRFDNQFMSTVSADMRAHVLEAVGHLKKSPDGLPLTKKLSKDVVEALDILSSSGLVAGPPWKLTDSGHERLKQCLVLHSKQPLLMRYAGPLQEASTFQLVLELDAYGWSHEVVTAKKHKQLKKDKFCHSASDMHSGKEDAKVWFTQQDRRTVSHHYLLALVDMCAQKVAPKIIEEVPYGVTDECYKVLLGLEMEKKRTRQRKVKFYHISDEVWQDVPKQKRKNTRKKSSASKKPKLHDDSVGVTGCVLEGDEIPEECLCAKPKPGGATAKPTAKGKAGGKKVTDRSFYWGDHLITPVGPPDKDPLNYQIRCGFASHNVDHACTKKRAVTFGGKDTVLLCLKYWASLGSACLDCAETFEESFNFPVTLLQAAFSRPEWEERCKRLLYWGVVEHSDYSGVFAERESKRLLFQALREEQSFFVPHMVTKTCDNDQVCQSVLIHASEVMDNQLSCVFTDIRSQIHPEAQEWCDAALPKPTDPLQTHENAYTDIANFLLENSVGPGAPADPEPKGVPHQLPKSGEEVTEPHPRYGKLLKKYYPLLDVLVRSALPEHPPRGQHQYRIWISFNANVCVDMRGWIRVEHKKPFHQKTYYYGGKYNINQTFQEAFNYATDLTRNPPPEPRRPRLLKAKAKAEAARAPPLAIEDGIASDNESEASLDPESSSSSSLLSDVEDGTDTSSSHWGDAGLGPEWKRCRLAGVEDN</sequence>